<protein>
    <submittedName>
        <fullName evidence="1">Uncharacterized protein</fullName>
    </submittedName>
</protein>
<reference evidence="1 2" key="1">
    <citation type="submission" date="2017-08" db="EMBL/GenBank/DDBJ databases">
        <title>Infants hospitalized years apart are colonized by the same room-sourced microbial strains.</title>
        <authorList>
            <person name="Brooks B."/>
            <person name="Olm M.R."/>
            <person name="Firek B.A."/>
            <person name="Baker R."/>
            <person name="Thomas B.C."/>
            <person name="Morowitz M.J."/>
            <person name="Banfield J.F."/>
        </authorList>
    </citation>
    <scope>NUCLEOTIDE SEQUENCE [LARGE SCALE GENOMIC DNA]</scope>
    <source>
        <strain evidence="1">S2_003_000_R2_14</strain>
    </source>
</reference>
<name>A0A2W5V5K0_9BACT</name>
<dbReference type="AlphaFoldDB" id="A0A2W5V5K0"/>
<gene>
    <name evidence="1" type="ORF">DI536_05570</name>
</gene>
<dbReference type="EMBL" id="QFQP01000003">
    <property type="protein sequence ID" value="PZR16628.1"/>
    <property type="molecule type" value="Genomic_DNA"/>
</dbReference>
<evidence type="ECO:0000313" key="1">
    <source>
        <dbReference type="EMBL" id="PZR16628.1"/>
    </source>
</evidence>
<organism evidence="1 2">
    <name type="scientific">Archangium gephyra</name>
    <dbReference type="NCBI Taxonomy" id="48"/>
    <lineage>
        <taxon>Bacteria</taxon>
        <taxon>Pseudomonadati</taxon>
        <taxon>Myxococcota</taxon>
        <taxon>Myxococcia</taxon>
        <taxon>Myxococcales</taxon>
        <taxon>Cystobacterineae</taxon>
        <taxon>Archangiaceae</taxon>
        <taxon>Archangium</taxon>
    </lineage>
</organism>
<comment type="caution">
    <text evidence="1">The sequence shown here is derived from an EMBL/GenBank/DDBJ whole genome shotgun (WGS) entry which is preliminary data.</text>
</comment>
<sequence length="174" mass="19414">MTNPNQKVIVLDNPPLENDPWAQQVFAKAKFKPVVNDAVSELMSKDEVARTALLNTPDPINDAEKLAPHYKKAFDQLYGDEARVGCWGTAWLVYTKPIAACVVDWSGIEAAAKTDKTGVDAIPYEHFRKTSYDFVRARAKKYVVASRYLELPLGLTTAQKVEQTINFLQSLGLI</sequence>
<proteinExistence type="predicted"/>
<accession>A0A2W5V5K0</accession>
<dbReference type="Proteomes" id="UP000249061">
    <property type="component" value="Unassembled WGS sequence"/>
</dbReference>
<evidence type="ECO:0000313" key="2">
    <source>
        <dbReference type="Proteomes" id="UP000249061"/>
    </source>
</evidence>